<dbReference type="PANTHER" id="PTHR35038">
    <property type="entry name" value="DISSIMILATORY SULFITE REDUCTASE SIRA"/>
    <property type="match status" value="1"/>
</dbReference>
<protein>
    <submittedName>
        <fullName evidence="4">Cytochrome C</fullName>
    </submittedName>
</protein>
<dbReference type="InterPro" id="IPR029467">
    <property type="entry name" value="Cyt_c7-like"/>
</dbReference>
<dbReference type="Pfam" id="PF11783">
    <property type="entry name" value="Cytochrome_cB"/>
    <property type="match status" value="1"/>
</dbReference>
<organism evidence="4 5">
    <name type="scientific">Pelagibaculum spongiae</name>
    <dbReference type="NCBI Taxonomy" id="2080658"/>
    <lineage>
        <taxon>Bacteria</taxon>
        <taxon>Pseudomonadati</taxon>
        <taxon>Pseudomonadota</taxon>
        <taxon>Gammaproteobacteria</taxon>
        <taxon>Oceanospirillales</taxon>
        <taxon>Pelagibaculum</taxon>
    </lineage>
</organism>
<dbReference type="Proteomes" id="UP000244906">
    <property type="component" value="Unassembled WGS sequence"/>
</dbReference>
<reference evidence="4 5" key="1">
    <citation type="submission" date="2018-04" db="EMBL/GenBank/DDBJ databases">
        <title>Thalassorhabdus spongiae gen. nov., sp. nov., isolated from a marine sponge in South-West Iceland.</title>
        <authorList>
            <person name="Knobloch S."/>
            <person name="Daussin A."/>
            <person name="Johannsson R."/>
            <person name="Marteinsson V.T."/>
        </authorList>
    </citation>
    <scope>NUCLEOTIDE SEQUENCE [LARGE SCALE GENOMIC DNA]</scope>
    <source>
        <strain evidence="4 5">Hp12</strain>
    </source>
</reference>
<evidence type="ECO:0000313" key="5">
    <source>
        <dbReference type="Proteomes" id="UP000244906"/>
    </source>
</evidence>
<comment type="caution">
    <text evidence="4">The sequence shown here is derived from an EMBL/GenBank/DDBJ whole genome shotgun (WGS) entry which is preliminary data.</text>
</comment>
<dbReference type="AlphaFoldDB" id="A0A2V1GXH9"/>
<keyword evidence="1" id="KW-0732">Signal</keyword>
<proteinExistence type="predicted"/>
<keyword evidence="2" id="KW-0812">Transmembrane</keyword>
<dbReference type="NCBIfam" id="TIGR04315">
    <property type="entry name" value="octaheme_Shew"/>
    <property type="match status" value="1"/>
</dbReference>
<dbReference type="OrthoDB" id="9788513at2"/>
<accession>A0A2V1GXH9</accession>
<gene>
    <name evidence="4" type="ORF">DC094_01895</name>
</gene>
<dbReference type="EMBL" id="QDDL01000001">
    <property type="protein sequence ID" value="PVZ71804.1"/>
    <property type="molecule type" value="Genomic_DNA"/>
</dbReference>
<dbReference type="PANTHER" id="PTHR35038:SF5">
    <property type="entry name" value="CYTOCHROME C-TYPE PROTEIN NRFB"/>
    <property type="match status" value="1"/>
</dbReference>
<feature type="transmembrane region" description="Helical" evidence="2">
    <location>
        <begin position="517"/>
        <end position="537"/>
    </location>
</feature>
<dbReference type="GO" id="GO:0016491">
    <property type="term" value="F:oxidoreductase activity"/>
    <property type="evidence" value="ECO:0007669"/>
    <property type="project" value="TreeGrafter"/>
</dbReference>
<dbReference type="RefSeq" id="WP_116685392.1">
    <property type="nucleotide sequence ID" value="NZ_CAWNYD010000001.1"/>
</dbReference>
<evidence type="ECO:0000313" key="4">
    <source>
        <dbReference type="EMBL" id="PVZ71804.1"/>
    </source>
</evidence>
<dbReference type="PIRSF" id="PIRSF039014">
    <property type="entry name" value="OTR_cyc"/>
    <property type="match status" value="1"/>
</dbReference>
<dbReference type="Pfam" id="PF14522">
    <property type="entry name" value="Cytochrome_C7"/>
    <property type="match status" value="1"/>
</dbReference>
<dbReference type="InterPro" id="IPR051829">
    <property type="entry name" value="Multiheme_Cytochr_ET"/>
</dbReference>
<keyword evidence="2" id="KW-0472">Membrane</keyword>
<dbReference type="SUPFAM" id="SSF48695">
    <property type="entry name" value="Multiheme cytochromes"/>
    <property type="match status" value="1"/>
</dbReference>
<dbReference type="Gene3D" id="1.10.1130.10">
    <property type="entry name" value="Flavocytochrome C3, Chain A"/>
    <property type="match status" value="1"/>
</dbReference>
<evidence type="ECO:0000256" key="1">
    <source>
        <dbReference type="ARBA" id="ARBA00022729"/>
    </source>
</evidence>
<sequence>MHSRVNKPLKYLLLSLGKINHFFALLLVFVVFFSLPLQASTADHRQFEQLKGPFKTGPDVTKACLECHTEASSQVHKSIHWNWKINPAKFSSDQLITAENAPGKDNIINNFCMAVKTNEARCTSCHAGYGWKDDGFDFSDQSRVDCLACHDTTGKYKKFPTDAGHPNYQAKEWPAKSGKIRPAVDLVNVAQHVGDPKRENCGACHFYGGGGDGVKHGDLDSSLKQPDFELDVHMDEDGLNFSCQNCHTTESHQTAGSRLVMNAKDNNGIDIPGHSKGGRASCESCHDQTPHKGDAAEKLNQHTEKVACETCHIPEFARQRKTKVFWDWSTAGNSKKMIKDDEGYITYHPKKGDFKWQRNVQPEYFWFNGKTDYTLIGEKTTKNEDGSVDLVKLQGNAADPEARIWPFKVMRSVTPRDAVTEQMIVPHLFGKDENAFWKHFNWDKAAKTGMKAAGQPYSGQLEFVSSTYLFPITHMVAPAENALDCQQCHQQKNSRLAKLTDMYLPGRDSFSWLDTTGWLLVLLTLAGVLAHGLFRVVRSSSKEQ</sequence>
<evidence type="ECO:0000256" key="2">
    <source>
        <dbReference type="SAM" id="Phobius"/>
    </source>
</evidence>
<name>A0A2V1GXH9_9GAMM</name>
<evidence type="ECO:0000259" key="3">
    <source>
        <dbReference type="Pfam" id="PF14522"/>
    </source>
</evidence>
<keyword evidence="2" id="KW-1133">Transmembrane helix</keyword>
<dbReference type="InterPro" id="IPR036280">
    <property type="entry name" value="Multihaem_cyt_sf"/>
</dbReference>
<feature type="domain" description="Cytochrome c7-like" evidence="3">
    <location>
        <begin position="228"/>
        <end position="312"/>
    </location>
</feature>
<dbReference type="InterPro" id="IPR024673">
    <property type="entry name" value="Octahem_Cyt_c"/>
</dbReference>
<keyword evidence="5" id="KW-1185">Reference proteome</keyword>